<reference evidence="1 2" key="1">
    <citation type="submission" date="2018-10" db="EMBL/GenBank/DDBJ databases">
        <title>Genome assembly for a Yunnan-Guizhou Plateau 3E fish, Anabarilius grahami (Regan), and its evolutionary and genetic applications.</title>
        <authorList>
            <person name="Jiang W."/>
        </authorList>
    </citation>
    <scope>NUCLEOTIDE SEQUENCE [LARGE SCALE GENOMIC DNA]</scope>
    <source>
        <strain evidence="1">AG-KIZ</strain>
        <tissue evidence="1">Muscle</tissue>
    </source>
</reference>
<dbReference type="AlphaFoldDB" id="A0A3N0XM87"/>
<organism evidence="1 2">
    <name type="scientific">Anabarilius grahami</name>
    <name type="common">Kanglang fish</name>
    <name type="synonym">Barilius grahami</name>
    <dbReference type="NCBI Taxonomy" id="495550"/>
    <lineage>
        <taxon>Eukaryota</taxon>
        <taxon>Metazoa</taxon>
        <taxon>Chordata</taxon>
        <taxon>Craniata</taxon>
        <taxon>Vertebrata</taxon>
        <taxon>Euteleostomi</taxon>
        <taxon>Actinopterygii</taxon>
        <taxon>Neopterygii</taxon>
        <taxon>Teleostei</taxon>
        <taxon>Ostariophysi</taxon>
        <taxon>Cypriniformes</taxon>
        <taxon>Xenocyprididae</taxon>
        <taxon>Xenocypridinae</taxon>
        <taxon>Xenocypridinae incertae sedis</taxon>
        <taxon>Anabarilius</taxon>
    </lineage>
</organism>
<sequence>MRRIRGELVEKLLKACHSMKSSRNHRIREERMIRLSSLPLRRHSWICPVDAGRIVPEATSIVSGPPMLTRFVAAVIFPVCFKTSHVSVWAAAFHTWIVRLTQSVCAVDDSLTDVTGTSNTLRMCTVASFKGQGVA</sequence>
<keyword evidence="2" id="KW-1185">Reference proteome</keyword>
<evidence type="ECO:0000313" key="1">
    <source>
        <dbReference type="EMBL" id="ROI46660.1"/>
    </source>
</evidence>
<protein>
    <submittedName>
        <fullName evidence="1">Uncharacterized protein</fullName>
    </submittedName>
</protein>
<gene>
    <name evidence="1" type="ORF">DPX16_7778</name>
</gene>
<name>A0A3N0XM87_ANAGA</name>
<dbReference type="Proteomes" id="UP000281406">
    <property type="component" value="Unassembled WGS sequence"/>
</dbReference>
<evidence type="ECO:0000313" key="2">
    <source>
        <dbReference type="Proteomes" id="UP000281406"/>
    </source>
</evidence>
<dbReference type="EMBL" id="RJVU01071502">
    <property type="protein sequence ID" value="ROI46660.1"/>
    <property type="molecule type" value="Genomic_DNA"/>
</dbReference>
<proteinExistence type="predicted"/>
<comment type="caution">
    <text evidence="1">The sequence shown here is derived from an EMBL/GenBank/DDBJ whole genome shotgun (WGS) entry which is preliminary data.</text>
</comment>
<accession>A0A3N0XM87</accession>